<keyword evidence="1" id="KW-0812">Transmembrane</keyword>
<keyword evidence="1" id="KW-0472">Membrane</keyword>
<evidence type="ECO:0000313" key="2">
    <source>
        <dbReference type="EMBL" id="KAH0866087.1"/>
    </source>
</evidence>
<organism evidence="2 3">
    <name type="scientific">Brassica napus</name>
    <name type="common">Rape</name>
    <dbReference type="NCBI Taxonomy" id="3708"/>
    <lineage>
        <taxon>Eukaryota</taxon>
        <taxon>Viridiplantae</taxon>
        <taxon>Streptophyta</taxon>
        <taxon>Embryophyta</taxon>
        <taxon>Tracheophyta</taxon>
        <taxon>Spermatophyta</taxon>
        <taxon>Magnoliopsida</taxon>
        <taxon>eudicotyledons</taxon>
        <taxon>Gunneridae</taxon>
        <taxon>Pentapetalae</taxon>
        <taxon>rosids</taxon>
        <taxon>malvids</taxon>
        <taxon>Brassicales</taxon>
        <taxon>Brassicaceae</taxon>
        <taxon>Brassiceae</taxon>
        <taxon>Brassica</taxon>
    </lineage>
</organism>
<evidence type="ECO:0000256" key="1">
    <source>
        <dbReference type="SAM" id="Phobius"/>
    </source>
</evidence>
<comment type="caution">
    <text evidence="2">The sequence shown here is derived from an EMBL/GenBank/DDBJ whole genome shotgun (WGS) entry which is preliminary data.</text>
</comment>
<proteinExistence type="predicted"/>
<feature type="non-terminal residue" evidence="2">
    <location>
        <position position="1"/>
    </location>
</feature>
<evidence type="ECO:0000313" key="3">
    <source>
        <dbReference type="Proteomes" id="UP000824890"/>
    </source>
</evidence>
<keyword evidence="3" id="KW-1185">Reference proteome</keyword>
<keyword evidence="1" id="KW-1133">Transmembrane helix</keyword>
<accession>A0ABQ7YD51</accession>
<gene>
    <name evidence="2" type="ORF">HID58_083298</name>
</gene>
<feature type="transmembrane region" description="Helical" evidence="1">
    <location>
        <begin position="93"/>
        <end position="117"/>
    </location>
</feature>
<reference evidence="2 3" key="1">
    <citation type="submission" date="2021-05" db="EMBL/GenBank/DDBJ databases">
        <title>Genome Assembly of Synthetic Allotetraploid Brassica napus Reveals Homoeologous Exchanges between Subgenomes.</title>
        <authorList>
            <person name="Davis J.T."/>
        </authorList>
    </citation>
    <scope>NUCLEOTIDE SEQUENCE [LARGE SCALE GENOMIC DNA]</scope>
    <source>
        <strain evidence="3">cv. Da-Ae</strain>
        <tissue evidence="2">Seedling</tissue>
    </source>
</reference>
<protein>
    <recommendedName>
        <fullName evidence="4">Ion transport domain-containing protein</fullName>
    </recommendedName>
</protein>
<evidence type="ECO:0008006" key="4">
    <source>
        <dbReference type="Google" id="ProtNLM"/>
    </source>
</evidence>
<dbReference type="EMBL" id="JAGKQM010000018">
    <property type="protein sequence ID" value="KAH0866087.1"/>
    <property type="molecule type" value="Genomic_DNA"/>
</dbReference>
<sequence>TCSMLAQGSREITHPTRNGSAQERLIVYENAVAEVVSLVMSFFCCFGNAHQVIDEMSEMKIDSLERVLKPGCYYQTLMESVQFPRRMDTYTSIVVILCIALFAINLIFACFTCFSILHSFMTETTNQDFSDLRKNLIEPEEAKPDDEKVMIIAVSSNQGFSGSMDCDDCGQDCSHDICAC</sequence>
<dbReference type="Proteomes" id="UP000824890">
    <property type="component" value="Unassembled WGS sequence"/>
</dbReference>
<name>A0ABQ7YD51_BRANA</name>